<dbReference type="RefSeq" id="WP_394826957.1">
    <property type="nucleotide sequence ID" value="NZ_CP089984.1"/>
</dbReference>
<feature type="domain" description="Peptidase M28" evidence="1">
    <location>
        <begin position="121"/>
        <end position="331"/>
    </location>
</feature>
<keyword evidence="3" id="KW-1185">Reference proteome</keyword>
<dbReference type="SUPFAM" id="SSF53187">
    <property type="entry name" value="Zn-dependent exopeptidases"/>
    <property type="match status" value="1"/>
</dbReference>
<organism evidence="2 3">
    <name type="scientific">Pendulispora albinea</name>
    <dbReference type="NCBI Taxonomy" id="2741071"/>
    <lineage>
        <taxon>Bacteria</taxon>
        <taxon>Pseudomonadati</taxon>
        <taxon>Myxococcota</taxon>
        <taxon>Myxococcia</taxon>
        <taxon>Myxococcales</taxon>
        <taxon>Sorangiineae</taxon>
        <taxon>Pendulisporaceae</taxon>
        <taxon>Pendulispora</taxon>
    </lineage>
</organism>
<dbReference type="PANTHER" id="PTHR12147:SF26">
    <property type="entry name" value="PEPTIDASE M28 DOMAIN-CONTAINING PROTEIN"/>
    <property type="match status" value="1"/>
</dbReference>
<sequence length="340" mass="36585">MSRKLKIRLFVYSTLACALLGAIAWCTVMPGRSFRGALPPPSEGQARLAADLERDVAFLAGTIGARNTGRPGTLDQSAAYLESQLASAGYVPKRFSFDSGGTLVRNIEVARDGEAERGEPGRSPQIVVVGAHYDSASGAPGADDNASGVAVLLALARMFHDETGARTVRFVAFANEEPPHFWAPTMGSLVYAKACKARGEPIVAMLSLESLGYYRDDPGSQKYPPVVRWFYPDTGDFVGFVGNLASRALVREAIGTFRASASFPSEGAALPSFVPGVGWSDQWAFWQSEFPGIMVTDTAPFRNPNYHTPNDRSETLDYGRLARVTEGLAAVVRELVSHSE</sequence>
<dbReference type="Gene3D" id="3.40.630.10">
    <property type="entry name" value="Zn peptidases"/>
    <property type="match status" value="1"/>
</dbReference>
<evidence type="ECO:0000313" key="3">
    <source>
        <dbReference type="Proteomes" id="UP001370348"/>
    </source>
</evidence>
<gene>
    <name evidence="2" type="ORF">LZC94_08590</name>
</gene>
<reference evidence="2 3" key="1">
    <citation type="submission" date="2021-12" db="EMBL/GenBank/DDBJ databases">
        <title>Discovery of the Pendulisporaceae a myxobacterial family with distinct sporulation behavior and unique specialized metabolism.</title>
        <authorList>
            <person name="Garcia R."/>
            <person name="Popoff A."/>
            <person name="Bader C.D."/>
            <person name="Loehr J."/>
            <person name="Walesch S."/>
            <person name="Walt C."/>
            <person name="Boldt J."/>
            <person name="Bunk B."/>
            <person name="Haeckl F.J.F.P.J."/>
            <person name="Gunesch A.P."/>
            <person name="Birkelbach J."/>
            <person name="Nuebel U."/>
            <person name="Pietschmann T."/>
            <person name="Bach T."/>
            <person name="Mueller R."/>
        </authorList>
    </citation>
    <scope>NUCLEOTIDE SEQUENCE [LARGE SCALE GENOMIC DNA]</scope>
    <source>
        <strain evidence="2 3">MSr11954</strain>
    </source>
</reference>
<dbReference type="PANTHER" id="PTHR12147">
    <property type="entry name" value="METALLOPEPTIDASE M28 FAMILY MEMBER"/>
    <property type="match status" value="1"/>
</dbReference>
<name>A0ABZ2M2Z1_9BACT</name>
<accession>A0ABZ2M2Z1</accession>
<evidence type="ECO:0000259" key="1">
    <source>
        <dbReference type="Pfam" id="PF04389"/>
    </source>
</evidence>
<proteinExistence type="predicted"/>
<protein>
    <submittedName>
        <fullName evidence="2">M28 family peptidase</fullName>
    </submittedName>
</protein>
<dbReference type="EMBL" id="CP089984">
    <property type="protein sequence ID" value="WXB17327.1"/>
    <property type="molecule type" value="Genomic_DNA"/>
</dbReference>
<dbReference type="Proteomes" id="UP001370348">
    <property type="component" value="Chromosome"/>
</dbReference>
<dbReference type="InterPro" id="IPR007484">
    <property type="entry name" value="Peptidase_M28"/>
</dbReference>
<dbReference type="InterPro" id="IPR045175">
    <property type="entry name" value="M28_fam"/>
</dbReference>
<dbReference type="Pfam" id="PF04389">
    <property type="entry name" value="Peptidase_M28"/>
    <property type="match status" value="1"/>
</dbReference>
<evidence type="ECO:0000313" key="2">
    <source>
        <dbReference type="EMBL" id="WXB17327.1"/>
    </source>
</evidence>